<name>A0A2N6PIG8_9MICO</name>
<keyword evidence="3" id="KW-1185">Reference proteome</keyword>
<accession>A0A2N6PIG8</accession>
<evidence type="ECO:0000313" key="3">
    <source>
        <dbReference type="Proteomes" id="UP000235703"/>
    </source>
</evidence>
<sequence>MRLSAIPIMAEPQVRKLPRAFQEREALLVRLKREATRQERARKRAAVRAEQLAGVLDAERARARRDALRLRREEWRERLATPDPEGPARLQSLVDEELEYIKRKSRSTKEVTA</sequence>
<reference evidence="2 3" key="1">
    <citation type="submission" date="2017-09" db="EMBL/GenBank/DDBJ databases">
        <title>Bacterial strain isolated from the female urinary microbiota.</title>
        <authorList>
            <person name="Thomas-White K."/>
            <person name="Kumar N."/>
            <person name="Forster S."/>
            <person name="Putonti C."/>
            <person name="Lawley T."/>
            <person name="Wolfe A.J."/>
        </authorList>
    </citation>
    <scope>NUCLEOTIDE SEQUENCE [LARGE SCALE GENOMIC DNA]</scope>
    <source>
        <strain evidence="2 3">UMB0680</strain>
    </source>
</reference>
<proteinExistence type="predicted"/>
<organism evidence="2 3">
    <name type="scientific">Brevibacterium luteolum</name>
    <dbReference type="NCBI Taxonomy" id="199591"/>
    <lineage>
        <taxon>Bacteria</taxon>
        <taxon>Bacillati</taxon>
        <taxon>Actinomycetota</taxon>
        <taxon>Actinomycetes</taxon>
        <taxon>Micrococcales</taxon>
        <taxon>Brevibacteriaceae</taxon>
        <taxon>Brevibacterium</taxon>
    </lineage>
</organism>
<dbReference type="AlphaFoldDB" id="A0A2N6PIG8"/>
<dbReference type="EMBL" id="PNFZ01000002">
    <property type="protein sequence ID" value="PMB98479.1"/>
    <property type="molecule type" value="Genomic_DNA"/>
</dbReference>
<dbReference type="RefSeq" id="WP_102160998.1">
    <property type="nucleotide sequence ID" value="NZ_PNFZ01000002.1"/>
</dbReference>
<evidence type="ECO:0000313" key="2">
    <source>
        <dbReference type="EMBL" id="PMB98479.1"/>
    </source>
</evidence>
<dbReference type="Proteomes" id="UP000235703">
    <property type="component" value="Unassembled WGS sequence"/>
</dbReference>
<gene>
    <name evidence="2" type="ORF">CJ198_03825</name>
</gene>
<keyword evidence="1" id="KW-0175">Coiled coil</keyword>
<comment type="caution">
    <text evidence="2">The sequence shown here is derived from an EMBL/GenBank/DDBJ whole genome shotgun (WGS) entry which is preliminary data.</text>
</comment>
<evidence type="ECO:0000256" key="1">
    <source>
        <dbReference type="SAM" id="Coils"/>
    </source>
</evidence>
<feature type="coiled-coil region" evidence="1">
    <location>
        <begin position="28"/>
        <end position="78"/>
    </location>
</feature>
<protein>
    <submittedName>
        <fullName evidence="2">Uncharacterized protein</fullName>
    </submittedName>
</protein>